<dbReference type="EMBL" id="FNLL01000011">
    <property type="protein sequence ID" value="SDU52802.1"/>
    <property type="molecule type" value="Genomic_DNA"/>
</dbReference>
<evidence type="ECO:0000313" key="2">
    <source>
        <dbReference type="EMBL" id="SDU52802.1"/>
    </source>
</evidence>
<keyword evidence="3" id="KW-1185">Reference proteome</keyword>
<dbReference type="InterPro" id="IPR016181">
    <property type="entry name" value="Acyl_CoA_acyltransferase"/>
</dbReference>
<name>A0A1H2J904_9BACT</name>
<dbReference type="SUPFAM" id="SSF55729">
    <property type="entry name" value="Acyl-CoA N-acyltransferases (Nat)"/>
    <property type="match status" value="1"/>
</dbReference>
<dbReference type="RefSeq" id="WP_092236704.1">
    <property type="nucleotide sequence ID" value="NZ_FNLL01000011.1"/>
</dbReference>
<evidence type="ECO:0000313" key="3">
    <source>
        <dbReference type="Proteomes" id="UP000199608"/>
    </source>
</evidence>
<protein>
    <submittedName>
        <fullName evidence="2">Acetyltransferase (GNAT) domain-containing protein</fullName>
    </submittedName>
</protein>
<keyword evidence="2" id="KW-0808">Transferase</keyword>
<feature type="domain" description="BioF2-like acetyltransferase" evidence="1">
    <location>
        <begin position="152"/>
        <end position="287"/>
    </location>
</feature>
<sequence>MKTVIYEDPVQCRDVWEKTWPVNAIFDLWQVRSCFNDSFSRPLFFHTVEQNGKILGFLPLCWNEESDNYILFPGETWNGKSWLEQNRLIAANPEVVHTLLDSVSKPLHLRYLTWTPLLNCVDNTRQDEVGYLFFPGIFNHSFENYRLSFSGKSRKKLKNELNRLQAFEVSFRFNHKKDLTRLFRMNIESFCENSYFNDPRFYQSFERLAAFLWDMGMLRITTVLIGGEIAAVDMGAIFKNTYTLLAGGTNPEFPGVAKLINLHHLEWSCRKRFDSVDFLCGDFNWKKRFHLTPRPLYEIKTDKKMPFWGTDTHEKNAACA</sequence>
<evidence type="ECO:0000259" key="1">
    <source>
        <dbReference type="Pfam" id="PF13480"/>
    </source>
</evidence>
<gene>
    <name evidence="2" type="ORF">SAMN04487931_11150</name>
</gene>
<organism evidence="2 3">
    <name type="scientific">Desulfobacula phenolica</name>
    <dbReference type="NCBI Taxonomy" id="90732"/>
    <lineage>
        <taxon>Bacteria</taxon>
        <taxon>Pseudomonadati</taxon>
        <taxon>Thermodesulfobacteriota</taxon>
        <taxon>Desulfobacteria</taxon>
        <taxon>Desulfobacterales</taxon>
        <taxon>Desulfobacteraceae</taxon>
        <taxon>Desulfobacula</taxon>
    </lineage>
</organism>
<proteinExistence type="predicted"/>
<dbReference type="InterPro" id="IPR038740">
    <property type="entry name" value="BioF2-like_GNAT_dom"/>
</dbReference>
<reference evidence="3" key="1">
    <citation type="submission" date="2016-10" db="EMBL/GenBank/DDBJ databases">
        <authorList>
            <person name="Varghese N."/>
            <person name="Submissions S."/>
        </authorList>
    </citation>
    <scope>NUCLEOTIDE SEQUENCE [LARGE SCALE GENOMIC DNA]</scope>
    <source>
        <strain evidence="3">DSM 3384</strain>
    </source>
</reference>
<dbReference type="Gene3D" id="3.40.630.30">
    <property type="match status" value="1"/>
</dbReference>
<dbReference type="Pfam" id="PF13480">
    <property type="entry name" value="Acetyltransf_6"/>
    <property type="match status" value="1"/>
</dbReference>
<dbReference type="Proteomes" id="UP000199608">
    <property type="component" value="Unassembled WGS sequence"/>
</dbReference>
<dbReference type="AlphaFoldDB" id="A0A1H2J904"/>
<dbReference type="GO" id="GO:0016740">
    <property type="term" value="F:transferase activity"/>
    <property type="evidence" value="ECO:0007669"/>
    <property type="project" value="UniProtKB-KW"/>
</dbReference>
<accession>A0A1H2J904</accession>